<feature type="non-terminal residue" evidence="2">
    <location>
        <position position="78"/>
    </location>
</feature>
<evidence type="ECO:0000313" key="2">
    <source>
        <dbReference type="EMBL" id="KAJ1970099.1"/>
    </source>
</evidence>
<evidence type="ECO:0000256" key="1">
    <source>
        <dbReference type="SAM" id="SignalP"/>
    </source>
</evidence>
<dbReference type="Proteomes" id="UP001151582">
    <property type="component" value="Unassembled WGS sequence"/>
</dbReference>
<protein>
    <submittedName>
        <fullName evidence="2">Uncharacterized protein</fullName>
    </submittedName>
</protein>
<dbReference type="AlphaFoldDB" id="A0A9W8E5B0"/>
<reference evidence="2" key="1">
    <citation type="submission" date="2022-07" db="EMBL/GenBank/DDBJ databases">
        <title>Phylogenomic reconstructions and comparative analyses of Kickxellomycotina fungi.</title>
        <authorList>
            <person name="Reynolds N.K."/>
            <person name="Stajich J.E."/>
            <person name="Barry K."/>
            <person name="Grigoriev I.V."/>
            <person name="Crous P."/>
            <person name="Smith M.E."/>
        </authorList>
    </citation>
    <scope>NUCLEOTIDE SEQUENCE</scope>
    <source>
        <strain evidence="2">RSA 567</strain>
    </source>
</reference>
<keyword evidence="3" id="KW-1185">Reference proteome</keyword>
<gene>
    <name evidence="2" type="ORF">H4R34_006104</name>
</gene>
<evidence type="ECO:0000313" key="3">
    <source>
        <dbReference type="Proteomes" id="UP001151582"/>
    </source>
</evidence>
<proteinExistence type="predicted"/>
<sequence>PGTIKLALVFGTIVALAAIAHHLVSASPLPLVDIIDPFGHGSAYVYDESHDFDKDIQYFDEAVDELNALGVSGLADEL</sequence>
<name>A0A9W8E5B0_9FUNG</name>
<dbReference type="EMBL" id="JANBQB010001848">
    <property type="protein sequence ID" value="KAJ1970099.1"/>
    <property type="molecule type" value="Genomic_DNA"/>
</dbReference>
<accession>A0A9W8E5B0</accession>
<organism evidence="2 3">
    <name type="scientific">Dimargaris verticillata</name>
    <dbReference type="NCBI Taxonomy" id="2761393"/>
    <lineage>
        <taxon>Eukaryota</taxon>
        <taxon>Fungi</taxon>
        <taxon>Fungi incertae sedis</taxon>
        <taxon>Zoopagomycota</taxon>
        <taxon>Kickxellomycotina</taxon>
        <taxon>Dimargaritomycetes</taxon>
        <taxon>Dimargaritales</taxon>
        <taxon>Dimargaritaceae</taxon>
        <taxon>Dimargaris</taxon>
    </lineage>
</organism>
<keyword evidence="1" id="KW-0732">Signal</keyword>
<comment type="caution">
    <text evidence="2">The sequence shown here is derived from an EMBL/GenBank/DDBJ whole genome shotgun (WGS) entry which is preliminary data.</text>
</comment>
<feature type="chain" id="PRO_5040962023" evidence="1">
    <location>
        <begin position="27"/>
        <end position="78"/>
    </location>
</feature>
<feature type="non-terminal residue" evidence="2">
    <location>
        <position position="1"/>
    </location>
</feature>
<feature type="signal peptide" evidence="1">
    <location>
        <begin position="1"/>
        <end position="26"/>
    </location>
</feature>